<protein>
    <submittedName>
        <fullName evidence="8">SLC13 family permease</fullName>
    </submittedName>
</protein>
<dbReference type="RefSeq" id="WP_349138958.1">
    <property type="nucleotide sequence ID" value="NZ_JBBMFT010000001.1"/>
</dbReference>
<evidence type="ECO:0000313" key="8">
    <source>
        <dbReference type="EMBL" id="MEQ2455261.1"/>
    </source>
</evidence>
<comment type="subcellular location">
    <subcellularLocation>
        <location evidence="1">Membrane</location>
        <topology evidence="1">Multi-pass membrane protein</topology>
    </subcellularLocation>
</comment>
<evidence type="ECO:0000256" key="5">
    <source>
        <dbReference type="ARBA" id="ARBA00023136"/>
    </source>
</evidence>
<feature type="transmembrane region" description="Helical" evidence="6">
    <location>
        <begin position="351"/>
        <end position="372"/>
    </location>
</feature>
<evidence type="ECO:0000313" key="9">
    <source>
        <dbReference type="Proteomes" id="UP001440599"/>
    </source>
</evidence>
<dbReference type="Proteomes" id="UP001440599">
    <property type="component" value="Unassembled WGS sequence"/>
</dbReference>
<keyword evidence="2" id="KW-0813">Transport</keyword>
<proteinExistence type="predicted"/>
<evidence type="ECO:0000256" key="1">
    <source>
        <dbReference type="ARBA" id="ARBA00004141"/>
    </source>
</evidence>
<evidence type="ECO:0000256" key="6">
    <source>
        <dbReference type="SAM" id="Phobius"/>
    </source>
</evidence>
<dbReference type="InterPro" id="IPR051475">
    <property type="entry name" value="Diverse_Ion_Transporter"/>
</dbReference>
<feature type="domain" description="Citrate transporter-like" evidence="7">
    <location>
        <begin position="11"/>
        <end position="304"/>
    </location>
</feature>
<evidence type="ECO:0000256" key="3">
    <source>
        <dbReference type="ARBA" id="ARBA00022692"/>
    </source>
</evidence>
<feature type="transmembrane region" description="Helical" evidence="6">
    <location>
        <begin position="46"/>
        <end position="69"/>
    </location>
</feature>
<dbReference type="PANTHER" id="PTHR43568:SF1">
    <property type="entry name" value="P PROTEIN"/>
    <property type="match status" value="1"/>
</dbReference>
<feature type="transmembrane region" description="Helical" evidence="6">
    <location>
        <begin position="206"/>
        <end position="239"/>
    </location>
</feature>
<dbReference type="Pfam" id="PF03600">
    <property type="entry name" value="CitMHS"/>
    <property type="match status" value="1"/>
</dbReference>
<feature type="transmembrane region" description="Helical" evidence="6">
    <location>
        <begin position="313"/>
        <end position="339"/>
    </location>
</feature>
<evidence type="ECO:0000256" key="4">
    <source>
        <dbReference type="ARBA" id="ARBA00022989"/>
    </source>
</evidence>
<keyword evidence="5 6" id="KW-0472">Membrane</keyword>
<feature type="transmembrane region" description="Helical" evidence="6">
    <location>
        <begin position="284"/>
        <end position="307"/>
    </location>
</feature>
<evidence type="ECO:0000259" key="7">
    <source>
        <dbReference type="Pfam" id="PF03600"/>
    </source>
</evidence>
<comment type="caution">
    <text evidence="8">The sequence shown here is derived from an EMBL/GenBank/DDBJ whole genome shotgun (WGS) entry which is preliminary data.</text>
</comment>
<feature type="transmembrane region" description="Helical" evidence="6">
    <location>
        <begin position="251"/>
        <end position="272"/>
    </location>
</feature>
<accession>A0ABV1EKZ3</accession>
<feature type="transmembrane region" description="Helical" evidence="6">
    <location>
        <begin position="81"/>
        <end position="97"/>
    </location>
</feature>
<organism evidence="8 9">
    <name type="scientific">Flavonifractor hominis</name>
    <dbReference type="NCBI Taxonomy" id="3133178"/>
    <lineage>
        <taxon>Bacteria</taxon>
        <taxon>Bacillati</taxon>
        <taxon>Bacillota</taxon>
        <taxon>Clostridia</taxon>
        <taxon>Eubacteriales</taxon>
        <taxon>Oscillospiraceae</taxon>
        <taxon>Flavonifractor</taxon>
    </lineage>
</organism>
<dbReference type="PANTHER" id="PTHR43568">
    <property type="entry name" value="P PROTEIN"/>
    <property type="match status" value="1"/>
</dbReference>
<keyword evidence="9" id="KW-1185">Reference proteome</keyword>
<gene>
    <name evidence="8" type="ORF">WMO45_01900</name>
</gene>
<keyword evidence="3 6" id="KW-0812">Transmembrane</keyword>
<dbReference type="EMBL" id="JBBMFT010000001">
    <property type="protein sequence ID" value="MEQ2455261.1"/>
    <property type="molecule type" value="Genomic_DNA"/>
</dbReference>
<feature type="transmembrane region" description="Helical" evidence="6">
    <location>
        <begin position="103"/>
        <end position="119"/>
    </location>
</feature>
<dbReference type="InterPro" id="IPR004680">
    <property type="entry name" value="Cit_transptr-like_dom"/>
</dbReference>
<keyword evidence="4 6" id="KW-1133">Transmembrane helix</keyword>
<feature type="transmembrane region" description="Helical" evidence="6">
    <location>
        <begin position="124"/>
        <end position="144"/>
    </location>
</feature>
<sequence length="373" mass="40052">MKQVCGAVIHWMKHETVFCIAAVCALLSMLLNPPSAAYLNYVDWRVISLLFCLMAVVAGFQECGVFAVLAQKLLSGERRMHFVELCLVLLPFFVSMLVTNDVALISFVPFSILVLGLIGRRDRLIYIIVLQTIAANLGSMATPIGNPQNLYLYANYGLTPGQFFGVMLPLVLVSLVGLTIAALRGKSEGISVSFPEQAQLRRPGRLGLMAGLFALCLLSVFRVFPYPALLVVVLAALILFDRTLFRRVDYGLLATFICFFLFAGNIGACTPLQRGLSAVVSQNTALASLLTSQVISNVPAAVLLSGFTADWRGLLIGVNVGGLGTPIASLASLISLKIYLRSSGARAGEYLMTFTVANALALAILCIAAIPLL</sequence>
<evidence type="ECO:0000256" key="2">
    <source>
        <dbReference type="ARBA" id="ARBA00022448"/>
    </source>
</evidence>
<feature type="transmembrane region" description="Helical" evidence="6">
    <location>
        <begin position="164"/>
        <end position="185"/>
    </location>
</feature>
<name>A0ABV1EKZ3_9FIRM</name>
<reference evidence="8 9" key="1">
    <citation type="submission" date="2024-03" db="EMBL/GenBank/DDBJ databases">
        <title>Human intestinal bacterial collection.</title>
        <authorList>
            <person name="Pauvert C."/>
            <person name="Hitch T.C.A."/>
            <person name="Clavel T."/>
        </authorList>
    </citation>
    <scope>NUCLEOTIDE SEQUENCE [LARGE SCALE GENOMIC DNA]</scope>
    <source>
        <strain evidence="8 9">CLA-AP-H34</strain>
    </source>
</reference>